<feature type="region of interest" description="Disordered" evidence="1">
    <location>
        <begin position="237"/>
        <end position="267"/>
    </location>
</feature>
<sequence>MTEEETTKIIDELVDAFKREGKFDQLRKDTLEKVISNESFSRIAEESNRIADSILKSLSSHVTKDKARTTIREQLNVNLRQKIETAVFQVMGTDDNIRLILDQVAIPISSYLGLDEENEPKVEEGELKNENHQVCDMEIESDSEKGDVNQEAMHNKKSIQDGCHVIFEEPCSSNPKVTETEEAPVFADSQNETLFNSNHELEDPSSKNAIVIGEVRSKNNKSSDSCVDQVKSTITTPNLCDAPKEFSEDRARRQRKPRRDPDFAYFN</sequence>
<accession>A0A0N4V1E5</accession>
<evidence type="ECO:0000313" key="4">
    <source>
        <dbReference type="Proteomes" id="UP000274131"/>
    </source>
</evidence>
<evidence type="ECO:0000259" key="2">
    <source>
        <dbReference type="Pfam" id="PF05205"/>
    </source>
</evidence>
<protein>
    <submittedName>
        <fullName evidence="5">DEK_C domain-containing protein</fullName>
    </submittedName>
</protein>
<dbReference type="Pfam" id="PF05205">
    <property type="entry name" value="COMPASS-Shg1"/>
    <property type="match status" value="1"/>
</dbReference>
<dbReference type="AlphaFoldDB" id="A0A0N4V1E5"/>
<reference evidence="3 4" key="2">
    <citation type="submission" date="2018-10" db="EMBL/GenBank/DDBJ databases">
        <authorList>
            <consortium name="Pathogen Informatics"/>
        </authorList>
    </citation>
    <scope>NUCLEOTIDE SEQUENCE [LARGE SCALE GENOMIC DNA]</scope>
</reference>
<gene>
    <name evidence="3" type="ORF">EVEC_LOCUS3478</name>
</gene>
<feature type="compositionally biased region" description="Basic and acidic residues" evidence="1">
    <location>
        <begin position="242"/>
        <end position="251"/>
    </location>
</feature>
<evidence type="ECO:0000313" key="3">
    <source>
        <dbReference type="EMBL" id="VDD88335.1"/>
    </source>
</evidence>
<dbReference type="EMBL" id="UXUI01007604">
    <property type="protein sequence ID" value="VDD88335.1"/>
    <property type="molecule type" value="Genomic_DNA"/>
</dbReference>
<evidence type="ECO:0000313" key="5">
    <source>
        <dbReference type="WBParaSite" id="EVEC_0000377001-mRNA-1"/>
    </source>
</evidence>
<dbReference type="WBParaSite" id="EVEC_0000377001-mRNA-1">
    <property type="protein sequence ID" value="EVEC_0000377001-mRNA-1"/>
    <property type="gene ID" value="EVEC_0000377001"/>
</dbReference>
<dbReference type="OrthoDB" id="5820451at2759"/>
<dbReference type="Proteomes" id="UP000274131">
    <property type="component" value="Unassembled WGS sequence"/>
</dbReference>
<name>A0A0N4V1E5_ENTVE</name>
<organism evidence="5">
    <name type="scientific">Enterobius vermicularis</name>
    <name type="common">Human pinworm</name>
    <dbReference type="NCBI Taxonomy" id="51028"/>
    <lineage>
        <taxon>Eukaryota</taxon>
        <taxon>Metazoa</taxon>
        <taxon>Ecdysozoa</taxon>
        <taxon>Nematoda</taxon>
        <taxon>Chromadorea</taxon>
        <taxon>Rhabditida</taxon>
        <taxon>Spirurina</taxon>
        <taxon>Oxyuridomorpha</taxon>
        <taxon>Oxyuroidea</taxon>
        <taxon>Oxyuridae</taxon>
        <taxon>Enterobius</taxon>
    </lineage>
</organism>
<keyword evidence="4" id="KW-1185">Reference proteome</keyword>
<feature type="domain" description="BOD1/SHG1" evidence="2">
    <location>
        <begin position="12"/>
        <end position="98"/>
    </location>
</feature>
<dbReference type="InterPro" id="IPR055264">
    <property type="entry name" value="BOD1/SHG1_dom"/>
</dbReference>
<reference evidence="5" key="1">
    <citation type="submission" date="2017-02" db="UniProtKB">
        <authorList>
            <consortium name="WormBaseParasite"/>
        </authorList>
    </citation>
    <scope>IDENTIFICATION</scope>
</reference>
<evidence type="ECO:0000256" key="1">
    <source>
        <dbReference type="SAM" id="MobiDB-lite"/>
    </source>
</evidence>
<proteinExistence type="predicted"/>